<evidence type="ECO:0000313" key="1">
    <source>
        <dbReference type="EMBL" id="KAJ8394334.1"/>
    </source>
</evidence>
<dbReference type="Proteomes" id="UP001221898">
    <property type="component" value="Unassembled WGS sequence"/>
</dbReference>
<keyword evidence="2" id="KW-1185">Reference proteome</keyword>
<comment type="caution">
    <text evidence="1">The sequence shown here is derived from an EMBL/GenBank/DDBJ whole genome shotgun (WGS) entry which is preliminary data.</text>
</comment>
<evidence type="ECO:0000313" key="2">
    <source>
        <dbReference type="Proteomes" id="UP001221898"/>
    </source>
</evidence>
<reference evidence="1" key="1">
    <citation type="journal article" date="2023" name="Science">
        <title>Genome structures resolve the early diversification of teleost fishes.</title>
        <authorList>
            <person name="Parey E."/>
            <person name="Louis A."/>
            <person name="Montfort J."/>
            <person name="Bouchez O."/>
            <person name="Roques C."/>
            <person name="Iampietro C."/>
            <person name="Lluch J."/>
            <person name="Castinel A."/>
            <person name="Donnadieu C."/>
            <person name="Desvignes T."/>
            <person name="Floi Bucao C."/>
            <person name="Jouanno E."/>
            <person name="Wen M."/>
            <person name="Mejri S."/>
            <person name="Dirks R."/>
            <person name="Jansen H."/>
            <person name="Henkel C."/>
            <person name="Chen W.J."/>
            <person name="Zahm M."/>
            <person name="Cabau C."/>
            <person name="Klopp C."/>
            <person name="Thompson A.W."/>
            <person name="Robinson-Rechavi M."/>
            <person name="Braasch I."/>
            <person name="Lecointre G."/>
            <person name="Bobe J."/>
            <person name="Postlethwait J.H."/>
            <person name="Berthelot C."/>
            <person name="Roest Crollius H."/>
            <person name="Guiguen Y."/>
        </authorList>
    </citation>
    <scope>NUCLEOTIDE SEQUENCE</scope>
    <source>
        <strain evidence="1">NC1722</strain>
    </source>
</reference>
<proteinExistence type="predicted"/>
<dbReference type="EMBL" id="JAINUG010000127">
    <property type="protein sequence ID" value="KAJ8394334.1"/>
    <property type="molecule type" value="Genomic_DNA"/>
</dbReference>
<protein>
    <submittedName>
        <fullName evidence="1">Uncharacterized protein</fullName>
    </submittedName>
</protein>
<dbReference type="AlphaFoldDB" id="A0AAD7WFS1"/>
<sequence>MRMKMGKTQSPVRNDAPQILSKTAPCCLTSITSSSLASPGGIFNPLAQEGYGGTLSPIWRPNIRDNRVGPRRRCRGSDHPPPLTCLFRSQRVGSAKKILERDPLCKRPGSGVCDLQGMMLQGAKEGACHRSIPGEQGGSTL</sequence>
<gene>
    <name evidence="1" type="ORF">AAFF_G00047410</name>
</gene>
<organism evidence="1 2">
    <name type="scientific">Aldrovandia affinis</name>
    <dbReference type="NCBI Taxonomy" id="143900"/>
    <lineage>
        <taxon>Eukaryota</taxon>
        <taxon>Metazoa</taxon>
        <taxon>Chordata</taxon>
        <taxon>Craniata</taxon>
        <taxon>Vertebrata</taxon>
        <taxon>Euteleostomi</taxon>
        <taxon>Actinopterygii</taxon>
        <taxon>Neopterygii</taxon>
        <taxon>Teleostei</taxon>
        <taxon>Notacanthiformes</taxon>
        <taxon>Halosauridae</taxon>
        <taxon>Aldrovandia</taxon>
    </lineage>
</organism>
<accession>A0AAD7WFS1</accession>
<name>A0AAD7WFS1_9TELE</name>